<dbReference type="InterPro" id="IPR047556">
    <property type="entry name" value="Rcat_RBR_TRIAD1"/>
</dbReference>
<keyword evidence="5" id="KW-0677">Repeat</keyword>
<dbReference type="Gene3D" id="1.20.120.1750">
    <property type="match status" value="1"/>
</dbReference>
<evidence type="ECO:0000256" key="2">
    <source>
        <dbReference type="ARBA" id="ARBA00012251"/>
    </source>
</evidence>
<evidence type="ECO:0000256" key="7">
    <source>
        <dbReference type="ARBA" id="ARBA00022786"/>
    </source>
</evidence>
<dbReference type="PROSITE" id="PS50089">
    <property type="entry name" value="ZF_RING_2"/>
    <property type="match status" value="1"/>
</dbReference>
<dbReference type="Gene3D" id="2.20.25.20">
    <property type="match status" value="1"/>
</dbReference>
<keyword evidence="7" id="KW-0833">Ubl conjugation pathway</keyword>
<dbReference type="CDD" id="cd20360">
    <property type="entry name" value="Rcat_RBR_TRIAD1"/>
    <property type="match status" value="1"/>
</dbReference>
<dbReference type="Pfam" id="PF00097">
    <property type="entry name" value="zf-C3HC4"/>
    <property type="match status" value="1"/>
</dbReference>
<dbReference type="InterPro" id="IPR018957">
    <property type="entry name" value="Znf_C3HC4_RING-type"/>
</dbReference>
<dbReference type="GO" id="GO:0008270">
    <property type="term" value="F:zinc ion binding"/>
    <property type="evidence" value="ECO:0007669"/>
    <property type="project" value="UniProtKB-KW"/>
</dbReference>
<dbReference type="InterPro" id="IPR001841">
    <property type="entry name" value="Znf_RING"/>
</dbReference>
<sequence length="536" mass="59708">MSEEEEDENYVYSDEDELELEEEEEEVYAPPSHGRASEEGASSRGSTESAAMGGKRLQDGTYTLIERSEVEAAMLAKAREVSELLEVSASCAEVLLRYTGWSSERLMEQFLADPEKVSSRCGVDKWTGGCEGSTASSLDSDVALPPAPSGGLTCRICFLEVPASEALTAPCGHSFCGECYEGYLANKIDEGSSCVHATCPEDKCTTLVPPKLWQRALSGIPDKLAKYKTFRIDNFITFSKELRWCPAPNCGKVVRAGACVASVKCAPGGCGFSFCMKCGEEAHQPASCELVQQWAEKCQNESETANWILANTKRCPKCQTRIEKNQGCNHMSCSQCKHEFCWMCMGDWSEHGASTGGYYKCNKFDPLKATDEESDSARAKRELDRYLHYYKRYHGHDQAQKFAVKQLEATEKRMVELQESTHGSWIDVQFLKTANEMVIDCRRALKSTYIFGYYLDPSATKQRELFENLQEHLERFTETLSEMTEQPLETMDRTEVVNITRVTESFLHNLISGAESGLDVVPDAKDPTTKPTVAAS</sequence>
<dbReference type="SMART" id="SM00184">
    <property type="entry name" value="RING"/>
    <property type="match status" value="2"/>
</dbReference>
<feature type="region of interest" description="Disordered" evidence="10">
    <location>
        <begin position="1"/>
        <end position="55"/>
    </location>
</feature>
<keyword evidence="14" id="KW-1185">Reference proteome</keyword>
<keyword evidence="6 9" id="KW-0863">Zinc-finger</keyword>
<proteinExistence type="predicted"/>
<dbReference type="GO" id="GO:0061630">
    <property type="term" value="F:ubiquitin protein ligase activity"/>
    <property type="evidence" value="ECO:0007669"/>
    <property type="project" value="UniProtKB-EC"/>
</dbReference>
<evidence type="ECO:0000256" key="5">
    <source>
        <dbReference type="ARBA" id="ARBA00022737"/>
    </source>
</evidence>
<dbReference type="Proteomes" id="UP001230188">
    <property type="component" value="Unassembled WGS sequence"/>
</dbReference>
<reference evidence="13" key="1">
    <citation type="submission" date="2023-01" db="EMBL/GenBank/DDBJ databases">
        <title>Metagenome sequencing of chrysophaentin producing Chrysophaeum taylorii.</title>
        <authorList>
            <person name="Davison J."/>
            <person name="Bewley C."/>
        </authorList>
    </citation>
    <scope>NUCLEOTIDE SEQUENCE</scope>
    <source>
        <strain evidence="13">NIES-1699</strain>
    </source>
</reference>
<dbReference type="Pfam" id="PF22191">
    <property type="entry name" value="IBR_1"/>
    <property type="match status" value="1"/>
</dbReference>
<evidence type="ECO:0000256" key="1">
    <source>
        <dbReference type="ARBA" id="ARBA00001798"/>
    </source>
</evidence>
<keyword evidence="8" id="KW-0862">Zinc</keyword>
<feature type="compositionally biased region" description="Acidic residues" evidence="10">
    <location>
        <begin position="1"/>
        <end position="27"/>
    </location>
</feature>
<keyword evidence="3" id="KW-0808">Transferase</keyword>
<dbReference type="InterPro" id="IPR013083">
    <property type="entry name" value="Znf_RING/FYVE/PHD"/>
</dbReference>
<evidence type="ECO:0000256" key="9">
    <source>
        <dbReference type="PROSITE-ProRule" id="PRU00175"/>
    </source>
</evidence>
<dbReference type="InterPro" id="IPR002867">
    <property type="entry name" value="IBR_dom"/>
</dbReference>
<evidence type="ECO:0000256" key="6">
    <source>
        <dbReference type="ARBA" id="ARBA00022771"/>
    </source>
</evidence>
<dbReference type="Gene3D" id="3.30.40.10">
    <property type="entry name" value="Zinc/RING finger domain, C3HC4 (zinc finger)"/>
    <property type="match status" value="1"/>
</dbReference>
<organism evidence="13 14">
    <name type="scientific">Chrysophaeum taylorii</name>
    <dbReference type="NCBI Taxonomy" id="2483200"/>
    <lineage>
        <taxon>Eukaryota</taxon>
        <taxon>Sar</taxon>
        <taxon>Stramenopiles</taxon>
        <taxon>Ochrophyta</taxon>
        <taxon>Pelagophyceae</taxon>
        <taxon>Pelagomonadales</taxon>
        <taxon>Pelagomonadaceae</taxon>
        <taxon>Chrysophaeum</taxon>
    </lineage>
</organism>
<dbReference type="PANTHER" id="PTHR11685">
    <property type="entry name" value="RBR FAMILY RING FINGER AND IBR DOMAIN-CONTAINING"/>
    <property type="match status" value="1"/>
</dbReference>
<evidence type="ECO:0000259" key="11">
    <source>
        <dbReference type="PROSITE" id="PS50089"/>
    </source>
</evidence>
<evidence type="ECO:0000256" key="10">
    <source>
        <dbReference type="SAM" id="MobiDB-lite"/>
    </source>
</evidence>
<evidence type="ECO:0000313" key="13">
    <source>
        <dbReference type="EMBL" id="KAJ8605138.1"/>
    </source>
</evidence>
<dbReference type="EC" id="2.3.2.31" evidence="2"/>
<dbReference type="InterPro" id="IPR045840">
    <property type="entry name" value="Ariadne"/>
</dbReference>
<dbReference type="GO" id="GO:0016567">
    <property type="term" value="P:protein ubiquitination"/>
    <property type="evidence" value="ECO:0007669"/>
    <property type="project" value="InterPro"/>
</dbReference>
<protein>
    <recommendedName>
        <fullName evidence="2">RBR-type E3 ubiquitin transferase</fullName>
        <ecNumber evidence="2">2.3.2.31</ecNumber>
    </recommendedName>
</protein>
<dbReference type="InterPro" id="IPR031127">
    <property type="entry name" value="E3_UB_ligase_RBR"/>
</dbReference>
<dbReference type="FunFam" id="1.20.120.1750:FF:000002">
    <property type="entry name" value="RBR-type E3 ubiquitin transferase"/>
    <property type="match status" value="1"/>
</dbReference>
<dbReference type="InterPro" id="IPR044066">
    <property type="entry name" value="TRIAD_supradom"/>
</dbReference>
<evidence type="ECO:0000256" key="3">
    <source>
        <dbReference type="ARBA" id="ARBA00022679"/>
    </source>
</evidence>
<evidence type="ECO:0000256" key="4">
    <source>
        <dbReference type="ARBA" id="ARBA00022723"/>
    </source>
</evidence>
<dbReference type="InterPro" id="IPR017907">
    <property type="entry name" value="Znf_RING_CS"/>
</dbReference>
<comment type="caution">
    <text evidence="13">The sequence shown here is derived from an EMBL/GenBank/DDBJ whole genome shotgun (WGS) entry which is preliminary data.</text>
</comment>
<dbReference type="SMART" id="SM00647">
    <property type="entry name" value="IBR"/>
    <property type="match status" value="2"/>
</dbReference>
<dbReference type="PROSITE" id="PS00518">
    <property type="entry name" value="ZF_RING_1"/>
    <property type="match status" value="2"/>
</dbReference>
<name>A0AAD7UI78_9STRA</name>
<dbReference type="PROSITE" id="PS51873">
    <property type="entry name" value="TRIAD"/>
    <property type="match status" value="1"/>
</dbReference>
<dbReference type="EMBL" id="JAQMWT010000317">
    <property type="protein sequence ID" value="KAJ8605138.1"/>
    <property type="molecule type" value="Genomic_DNA"/>
</dbReference>
<dbReference type="Pfam" id="PF19422">
    <property type="entry name" value="Ariadne"/>
    <property type="match status" value="1"/>
</dbReference>
<feature type="domain" description="RING-type" evidence="12">
    <location>
        <begin position="150"/>
        <end position="365"/>
    </location>
</feature>
<gene>
    <name evidence="13" type="ORF">CTAYLR_000469</name>
</gene>
<dbReference type="AlphaFoldDB" id="A0AAD7UI78"/>
<dbReference type="SUPFAM" id="SSF57850">
    <property type="entry name" value="RING/U-box"/>
    <property type="match status" value="3"/>
</dbReference>
<feature type="domain" description="RING-type" evidence="11">
    <location>
        <begin position="154"/>
        <end position="203"/>
    </location>
</feature>
<dbReference type="Pfam" id="PF21235">
    <property type="entry name" value="UBA_ARI1"/>
    <property type="match status" value="1"/>
</dbReference>
<keyword evidence="4" id="KW-0479">Metal-binding</keyword>
<dbReference type="Pfam" id="PF01485">
    <property type="entry name" value="IBR"/>
    <property type="match status" value="1"/>
</dbReference>
<comment type="catalytic activity">
    <reaction evidence="1">
        <text>[E2 ubiquitin-conjugating enzyme]-S-ubiquitinyl-L-cysteine + [acceptor protein]-L-lysine = [E2 ubiquitin-conjugating enzyme]-L-cysteine + [acceptor protein]-N(6)-ubiquitinyl-L-lysine.</text>
        <dbReference type="EC" id="2.3.2.31"/>
    </reaction>
</comment>
<accession>A0AAD7UI78</accession>
<evidence type="ECO:0000259" key="12">
    <source>
        <dbReference type="PROSITE" id="PS51873"/>
    </source>
</evidence>
<evidence type="ECO:0000256" key="8">
    <source>
        <dbReference type="ARBA" id="ARBA00022833"/>
    </source>
</evidence>
<evidence type="ECO:0000313" key="14">
    <source>
        <dbReference type="Proteomes" id="UP001230188"/>
    </source>
</evidence>
<dbReference type="InterPro" id="IPR048962">
    <property type="entry name" value="ARIH1-like_UBL"/>
</dbReference>